<dbReference type="AlphaFoldDB" id="A0A0F9UAW5"/>
<reference evidence="1" key="1">
    <citation type="journal article" date="2015" name="Nature">
        <title>Complex archaea that bridge the gap between prokaryotes and eukaryotes.</title>
        <authorList>
            <person name="Spang A."/>
            <person name="Saw J.H."/>
            <person name="Jorgensen S.L."/>
            <person name="Zaremba-Niedzwiedzka K."/>
            <person name="Martijn J."/>
            <person name="Lind A.E."/>
            <person name="van Eijk R."/>
            <person name="Schleper C."/>
            <person name="Guy L."/>
            <person name="Ettema T.J."/>
        </authorList>
    </citation>
    <scope>NUCLEOTIDE SEQUENCE</scope>
</reference>
<comment type="caution">
    <text evidence="1">The sequence shown here is derived from an EMBL/GenBank/DDBJ whole genome shotgun (WGS) entry which is preliminary data.</text>
</comment>
<proteinExistence type="predicted"/>
<evidence type="ECO:0000313" key="1">
    <source>
        <dbReference type="EMBL" id="KKN88759.1"/>
    </source>
</evidence>
<sequence>MKSEKKIEITIKEATGIINQLELFPMKQIKNLVYFFEDKIREVTTVPEPESKKEEKKG</sequence>
<dbReference type="EMBL" id="LAZR01000126">
    <property type="protein sequence ID" value="KKN88759.1"/>
    <property type="molecule type" value="Genomic_DNA"/>
</dbReference>
<protein>
    <submittedName>
        <fullName evidence="1">Uncharacterized protein</fullName>
    </submittedName>
</protein>
<gene>
    <name evidence="1" type="ORF">LCGC14_0246500</name>
</gene>
<name>A0A0F9UAW5_9ZZZZ</name>
<accession>A0A0F9UAW5</accession>
<organism evidence="1">
    <name type="scientific">marine sediment metagenome</name>
    <dbReference type="NCBI Taxonomy" id="412755"/>
    <lineage>
        <taxon>unclassified sequences</taxon>
        <taxon>metagenomes</taxon>
        <taxon>ecological metagenomes</taxon>
    </lineage>
</organism>